<sequence>MEPEICHLSQPNLDQSPDDPDSHHHPHHHHSSSGSAFNTKIQSTLPKLHRWKEDPDKHSKHCSYVQSSLLRQTYPPTIIPSPTYFTQNQQYTSLQNFNLQQAQDVDQDISIDDLFVNVFHTKGTEGLQASENS</sequence>
<protein>
    <submittedName>
        <fullName evidence="2">Uncharacterized protein</fullName>
    </submittedName>
</protein>
<dbReference type="AlphaFoldDB" id="T1KGC3"/>
<feature type="compositionally biased region" description="Polar residues" evidence="1">
    <location>
        <begin position="34"/>
        <end position="43"/>
    </location>
</feature>
<keyword evidence="3" id="KW-1185">Reference proteome</keyword>
<reference evidence="3" key="1">
    <citation type="submission" date="2011-08" db="EMBL/GenBank/DDBJ databases">
        <authorList>
            <person name="Rombauts S."/>
        </authorList>
    </citation>
    <scope>NUCLEOTIDE SEQUENCE</scope>
    <source>
        <strain evidence="3">London</strain>
    </source>
</reference>
<name>T1KGC3_TETUR</name>
<evidence type="ECO:0000313" key="2">
    <source>
        <dbReference type="EnsemblMetazoa" id="tetur11g00300.1"/>
    </source>
</evidence>
<accession>T1KGC3</accession>
<evidence type="ECO:0000313" key="3">
    <source>
        <dbReference type="Proteomes" id="UP000015104"/>
    </source>
</evidence>
<dbReference type="HOGENOM" id="CLU_1909322_0_0_1"/>
<dbReference type="EMBL" id="CAEY01000065">
    <property type="status" value="NOT_ANNOTATED_CDS"/>
    <property type="molecule type" value="Genomic_DNA"/>
</dbReference>
<organism evidence="2 3">
    <name type="scientific">Tetranychus urticae</name>
    <name type="common">Two-spotted spider mite</name>
    <dbReference type="NCBI Taxonomy" id="32264"/>
    <lineage>
        <taxon>Eukaryota</taxon>
        <taxon>Metazoa</taxon>
        <taxon>Ecdysozoa</taxon>
        <taxon>Arthropoda</taxon>
        <taxon>Chelicerata</taxon>
        <taxon>Arachnida</taxon>
        <taxon>Acari</taxon>
        <taxon>Acariformes</taxon>
        <taxon>Trombidiformes</taxon>
        <taxon>Prostigmata</taxon>
        <taxon>Eleutherengona</taxon>
        <taxon>Raphignathae</taxon>
        <taxon>Tetranychoidea</taxon>
        <taxon>Tetranychidae</taxon>
        <taxon>Tetranychus</taxon>
    </lineage>
</organism>
<reference evidence="2" key="2">
    <citation type="submission" date="2015-06" db="UniProtKB">
        <authorList>
            <consortium name="EnsemblMetazoa"/>
        </authorList>
    </citation>
    <scope>IDENTIFICATION</scope>
</reference>
<proteinExistence type="predicted"/>
<feature type="region of interest" description="Disordered" evidence="1">
    <location>
        <begin position="1"/>
        <end position="43"/>
    </location>
</feature>
<evidence type="ECO:0000256" key="1">
    <source>
        <dbReference type="SAM" id="MobiDB-lite"/>
    </source>
</evidence>
<dbReference type="Proteomes" id="UP000015104">
    <property type="component" value="Unassembled WGS sequence"/>
</dbReference>
<dbReference type="EnsemblMetazoa" id="tetur11g00300.1">
    <property type="protein sequence ID" value="tetur11g00300.1"/>
    <property type="gene ID" value="tetur11g00300"/>
</dbReference>